<dbReference type="GO" id="GO:0006629">
    <property type="term" value="P:lipid metabolic process"/>
    <property type="evidence" value="ECO:0007669"/>
    <property type="project" value="UniProtKB-KW"/>
</dbReference>
<evidence type="ECO:0000313" key="9">
    <source>
        <dbReference type="EMBL" id="RMX63068.1"/>
    </source>
</evidence>
<evidence type="ECO:0000256" key="1">
    <source>
        <dbReference type="ARBA" id="ARBA00004477"/>
    </source>
</evidence>
<feature type="transmembrane region" description="Helical" evidence="7">
    <location>
        <begin position="53"/>
        <end position="78"/>
    </location>
</feature>
<keyword evidence="3" id="KW-0256">Endoplasmic reticulum</keyword>
<keyword evidence="4 7" id="KW-1133">Transmembrane helix</keyword>
<dbReference type="EMBL" id="QKXF01000310">
    <property type="protein sequence ID" value="RQM12764.1"/>
    <property type="molecule type" value="Genomic_DNA"/>
</dbReference>
<dbReference type="VEuPathDB" id="FungiDB:DD237_007110"/>
<dbReference type="GO" id="GO:0140042">
    <property type="term" value="P:lipid droplet formation"/>
    <property type="evidence" value="ECO:0007669"/>
    <property type="project" value="UniProtKB-ARBA"/>
</dbReference>
<keyword evidence="6 7" id="KW-0472">Membrane</keyword>
<dbReference type="CDD" id="cd23995">
    <property type="entry name" value="Seipin_BSCL2_like"/>
    <property type="match status" value="1"/>
</dbReference>
<evidence type="ECO:0000256" key="6">
    <source>
        <dbReference type="ARBA" id="ARBA00023136"/>
    </source>
</evidence>
<keyword evidence="5" id="KW-0443">Lipid metabolism</keyword>
<reference evidence="11 12" key="1">
    <citation type="submission" date="2018-06" db="EMBL/GenBank/DDBJ databases">
        <title>Comparative genomics of downy mildews reveals potential adaptations to biotrophy.</title>
        <authorList>
            <person name="Fletcher K."/>
            <person name="Klosterman S.J."/>
            <person name="Derevnina L."/>
            <person name="Martin F."/>
            <person name="Koike S."/>
            <person name="Reyes Chin-Wo S."/>
            <person name="Mou B."/>
            <person name="Michelmore R."/>
        </authorList>
    </citation>
    <scope>NUCLEOTIDE SEQUENCE [LARGE SCALE GENOMIC DNA]</scope>
    <source>
        <strain evidence="10 12">R13</strain>
        <strain evidence="9 11">R14</strain>
    </source>
</reference>
<accession>A0A3M6V854</accession>
<dbReference type="Pfam" id="PF06775">
    <property type="entry name" value="Seipin"/>
    <property type="match status" value="1"/>
</dbReference>
<evidence type="ECO:0000256" key="3">
    <source>
        <dbReference type="ARBA" id="ARBA00022824"/>
    </source>
</evidence>
<evidence type="ECO:0000256" key="4">
    <source>
        <dbReference type="ARBA" id="ARBA00022989"/>
    </source>
</evidence>
<evidence type="ECO:0000256" key="2">
    <source>
        <dbReference type="ARBA" id="ARBA00022692"/>
    </source>
</evidence>
<gene>
    <name evidence="10" type="ORF">DD237_007110</name>
    <name evidence="9" type="ORF">DD238_007577</name>
</gene>
<keyword evidence="8" id="KW-0732">Signal</keyword>
<evidence type="ECO:0008006" key="13">
    <source>
        <dbReference type="Google" id="ProtNLM"/>
    </source>
</evidence>
<keyword evidence="2 7" id="KW-0812">Transmembrane</keyword>
<dbReference type="EMBL" id="QLLG01000455">
    <property type="protein sequence ID" value="RMX63068.1"/>
    <property type="molecule type" value="Genomic_DNA"/>
</dbReference>
<dbReference type="PANTHER" id="PTHR21212:SF0">
    <property type="entry name" value="SEIPIN"/>
    <property type="match status" value="1"/>
</dbReference>
<dbReference type="PANTHER" id="PTHR21212">
    <property type="entry name" value="BERNARDINELLI-SEIP CONGENITAL LIPODYSTROPHY 2 HOMOLOG BSCL2 PROTEIN"/>
    <property type="match status" value="1"/>
</dbReference>
<dbReference type="AlphaFoldDB" id="A0A3M6V854"/>
<proteinExistence type="predicted"/>
<evidence type="ECO:0000256" key="5">
    <source>
        <dbReference type="ARBA" id="ARBA00023098"/>
    </source>
</evidence>
<feature type="transmembrane region" description="Helical" evidence="7">
    <location>
        <begin position="272"/>
        <end position="295"/>
    </location>
</feature>
<dbReference type="OrthoDB" id="3990054at2759"/>
<dbReference type="Proteomes" id="UP000286097">
    <property type="component" value="Unassembled WGS sequence"/>
</dbReference>
<keyword evidence="11" id="KW-1185">Reference proteome</keyword>
<feature type="chain" id="PRO_5044081715" description="Seipin" evidence="8">
    <location>
        <begin position="20"/>
        <end position="390"/>
    </location>
</feature>
<organism evidence="9 11">
    <name type="scientific">Peronospora effusa</name>
    <dbReference type="NCBI Taxonomy" id="542832"/>
    <lineage>
        <taxon>Eukaryota</taxon>
        <taxon>Sar</taxon>
        <taxon>Stramenopiles</taxon>
        <taxon>Oomycota</taxon>
        <taxon>Peronosporomycetes</taxon>
        <taxon>Peronosporales</taxon>
        <taxon>Peronosporaceae</taxon>
        <taxon>Peronospora</taxon>
    </lineage>
</organism>
<evidence type="ECO:0000256" key="7">
    <source>
        <dbReference type="SAM" id="Phobius"/>
    </source>
</evidence>
<dbReference type="GO" id="GO:0005789">
    <property type="term" value="C:endoplasmic reticulum membrane"/>
    <property type="evidence" value="ECO:0007669"/>
    <property type="project" value="UniProtKB-SubCell"/>
</dbReference>
<dbReference type="InterPro" id="IPR009617">
    <property type="entry name" value="Seipin"/>
</dbReference>
<comment type="subcellular location">
    <subcellularLocation>
        <location evidence="1">Endoplasmic reticulum membrane</location>
        <topology evidence="1">Multi-pass membrane protein</topology>
    </subcellularLocation>
</comment>
<evidence type="ECO:0000256" key="8">
    <source>
        <dbReference type="SAM" id="SignalP"/>
    </source>
</evidence>
<name>A0A3M6V854_9STRA</name>
<evidence type="ECO:0000313" key="12">
    <source>
        <dbReference type="Proteomes" id="UP000286097"/>
    </source>
</evidence>
<feature type="signal peptide" evidence="8">
    <location>
        <begin position="1"/>
        <end position="19"/>
    </location>
</feature>
<sequence length="390" mass="43614">MASWVPWTLLLAFLPSSATELLKDEVERQRLRVELARLARDYLKLLLLWSLRVAQVFAGISFLVVSASMLYALLYFLVIPSRYHEQDVFFNYGPRHGAITQPSDYPFIPTASLDLRDPVHQWQSLVPVSKPTTSPVLVPGVKYDVILELTVPESRVNAEVGVFMVSTSLWEAKNKRQLAASARPVMLHDLPMPVRWLRLGFWLVPYALGFTEPVQTLRVTAVNGYLEHIEYPLTRVDIELNTPMLQVYSAKLTVIAQLTGVRYLMYHWAVPTAILFILNIVFLEALVLVILYAVYVLPELDEEASADVIALEAAASDARDKAKKVFETGTPLDDETIPHVENETLIGEASFTTTGMAESSAALDDVIEAVIEDAKEEAMDVKKEQAGDSP</sequence>
<dbReference type="STRING" id="542832.A0A3M6V854"/>
<comment type="caution">
    <text evidence="9">The sequence shown here is derived from an EMBL/GenBank/DDBJ whole genome shotgun (WGS) entry which is preliminary data.</text>
</comment>
<evidence type="ECO:0000313" key="10">
    <source>
        <dbReference type="EMBL" id="RQM12764.1"/>
    </source>
</evidence>
<evidence type="ECO:0000313" key="11">
    <source>
        <dbReference type="Proteomes" id="UP000282087"/>
    </source>
</evidence>
<protein>
    <recommendedName>
        <fullName evidence="13">Seipin</fullName>
    </recommendedName>
</protein>
<dbReference type="Proteomes" id="UP000282087">
    <property type="component" value="Unassembled WGS sequence"/>
</dbReference>